<dbReference type="GO" id="GO:0043252">
    <property type="term" value="P:sodium-independent organic anion transport"/>
    <property type="evidence" value="ECO:0007669"/>
    <property type="project" value="TreeGrafter"/>
</dbReference>
<accession>A0A9N9RQE1</accession>
<dbReference type="SUPFAM" id="SSF100895">
    <property type="entry name" value="Kazal-type serine protease inhibitors"/>
    <property type="match status" value="1"/>
</dbReference>
<keyword evidence="11" id="KW-1185">Reference proteome</keyword>
<comment type="similarity">
    <text evidence="2 8">Belongs to the organo anion transporter (TC 2.A.60) family.</text>
</comment>
<keyword evidence="3" id="KW-1003">Cell membrane</keyword>
<keyword evidence="7" id="KW-1015">Disulfide bond</keyword>
<dbReference type="GO" id="GO:0015347">
    <property type="term" value="F:sodium-independent organic anion transmembrane transporter activity"/>
    <property type="evidence" value="ECO:0007669"/>
    <property type="project" value="TreeGrafter"/>
</dbReference>
<feature type="transmembrane region" description="Helical" evidence="8">
    <location>
        <begin position="442"/>
        <end position="461"/>
    </location>
</feature>
<protein>
    <recommendedName>
        <fullName evidence="8">Solute carrier organic anion transporter family member</fullName>
    </recommendedName>
</protein>
<gene>
    <name evidence="10" type="ORF">CHIRRI_LOCUS3741</name>
</gene>
<name>A0A9N9RQE1_9DIPT</name>
<feature type="transmembrane region" description="Helical" evidence="8">
    <location>
        <begin position="408"/>
        <end position="430"/>
    </location>
</feature>
<evidence type="ECO:0000256" key="4">
    <source>
        <dbReference type="ARBA" id="ARBA00022692"/>
    </source>
</evidence>
<feature type="transmembrane region" description="Helical" evidence="8">
    <location>
        <begin position="67"/>
        <end position="86"/>
    </location>
</feature>
<feature type="transmembrane region" description="Helical" evidence="8">
    <location>
        <begin position="106"/>
        <end position="127"/>
    </location>
</feature>
<dbReference type="CDD" id="cd17336">
    <property type="entry name" value="MFS_SLCO_OATP"/>
    <property type="match status" value="1"/>
</dbReference>
<keyword evidence="8" id="KW-0406">Ion transport</keyword>
<comment type="subcellular location">
    <subcellularLocation>
        <location evidence="1 8">Cell membrane</location>
        <topology evidence="1 8">Multi-pass membrane protein</topology>
    </subcellularLocation>
</comment>
<dbReference type="OrthoDB" id="5062115at2759"/>
<dbReference type="GO" id="GO:0016323">
    <property type="term" value="C:basolateral plasma membrane"/>
    <property type="evidence" value="ECO:0007669"/>
    <property type="project" value="TreeGrafter"/>
</dbReference>
<dbReference type="PANTHER" id="PTHR11388:SF76">
    <property type="entry name" value="SOLUTE CARRIER ORGANIC ANION TRANSPORTER FAMILY MEMBER"/>
    <property type="match status" value="1"/>
</dbReference>
<evidence type="ECO:0000256" key="7">
    <source>
        <dbReference type="ARBA" id="ARBA00023157"/>
    </source>
</evidence>
<keyword evidence="8" id="KW-0813">Transport</keyword>
<feature type="transmembrane region" description="Helical" evidence="8">
    <location>
        <begin position="134"/>
        <end position="156"/>
    </location>
</feature>
<dbReference type="Gene3D" id="1.20.1250.20">
    <property type="entry name" value="MFS general substrate transporter like domains"/>
    <property type="match status" value="1"/>
</dbReference>
<evidence type="ECO:0000256" key="5">
    <source>
        <dbReference type="ARBA" id="ARBA00022989"/>
    </source>
</evidence>
<reference evidence="10" key="1">
    <citation type="submission" date="2022-01" db="EMBL/GenBank/DDBJ databases">
        <authorList>
            <person name="King R."/>
        </authorList>
    </citation>
    <scope>NUCLEOTIDE SEQUENCE</scope>
</reference>
<feature type="transmembrane region" description="Helical" evidence="8">
    <location>
        <begin position="208"/>
        <end position="233"/>
    </location>
</feature>
<keyword evidence="4 8" id="KW-0812">Transmembrane</keyword>
<dbReference type="PROSITE" id="PS51465">
    <property type="entry name" value="KAZAL_2"/>
    <property type="match status" value="1"/>
</dbReference>
<dbReference type="InterPro" id="IPR036058">
    <property type="entry name" value="Kazal_dom_sf"/>
</dbReference>
<evidence type="ECO:0000313" key="10">
    <source>
        <dbReference type="EMBL" id="CAG9800803.1"/>
    </source>
</evidence>
<dbReference type="NCBIfam" id="TIGR00805">
    <property type="entry name" value="oat"/>
    <property type="match status" value="1"/>
</dbReference>
<dbReference type="EMBL" id="OU895877">
    <property type="protein sequence ID" value="CAG9800803.1"/>
    <property type="molecule type" value="Genomic_DNA"/>
</dbReference>
<organism evidence="10 11">
    <name type="scientific">Chironomus riparius</name>
    <dbReference type="NCBI Taxonomy" id="315576"/>
    <lineage>
        <taxon>Eukaryota</taxon>
        <taxon>Metazoa</taxon>
        <taxon>Ecdysozoa</taxon>
        <taxon>Arthropoda</taxon>
        <taxon>Hexapoda</taxon>
        <taxon>Insecta</taxon>
        <taxon>Pterygota</taxon>
        <taxon>Neoptera</taxon>
        <taxon>Endopterygota</taxon>
        <taxon>Diptera</taxon>
        <taxon>Nematocera</taxon>
        <taxon>Chironomoidea</taxon>
        <taxon>Chironomidae</taxon>
        <taxon>Chironominae</taxon>
        <taxon>Chironomus</taxon>
    </lineage>
</organism>
<feature type="domain" description="Kazal-like" evidence="9">
    <location>
        <begin position="478"/>
        <end position="533"/>
    </location>
</feature>
<feature type="transmembrane region" description="Helical" evidence="8">
    <location>
        <begin position="622"/>
        <end position="655"/>
    </location>
</feature>
<keyword evidence="5 8" id="KW-1133">Transmembrane helix</keyword>
<dbReference type="GO" id="GO:0006811">
    <property type="term" value="P:monoatomic ion transport"/>
    <property type="evidence" value="ECO:0007669"/>
    <property type="project" value="UniProtKB-KW"/>
</dbReference>
<evidence type="ECO:0000256" key="2">
    <source>
        <dbReference type="ARBA" id="ARBA00009657"/>
    </source>
</evidence>
<evidence type="ECO:0000256" key="6">
    <source>
        <dbReference type="ARBA" id="ARBA00023136"/>
    </source>
</evidence>
<dbReference type="Proteomes" id="UP001153620">
    <property type="component" value="Chromosome 1"/>
</dbReference>
<dbReference type="PANTHER" id="PTHR11388">
    <property type="entry name" value="ORGANIC ANION TRANSPORTER"/>
    <property type="match status" value="1"/>
</dbReference>
<dbReference type="AlphaFoldDB" id="A0A9N9RQE1"/>
<evidence type="ECO:0000256" key="3">
    <source>
        <dbReference type="ARBA" id="ARBA00022475"/>
    </source>
</evidence>
<dbReference type="SUPFAM" id="SSF103473">
    <property type="entry name" value="MFS general substrate transporter"/>
    <property type="match status" value="1"/>
</dbReference>
<evidence type="ECO:0000313" key="11">
    <source>
        <dbReference type="Proteomes" id="UP001153620"/>
    </source>
</evidence>
<proteinExistence type="inferred from homology"/>
<dbReference type="Pfam" id="PF07648">
    <property type="entry name" value="Kazal_2"/>
    <property type="match status" value="1"/>
</dbReference>
<feature type="transmembrane region" description="Helical" evidence="8">
    <location>
        <begin position="675"/>
        <end position="698"/>
    </location>
</feature>
<feature type="transmembrane region" description="Helical" evidence="8">
    <location>
        <begin position="372"/>
        <end position="396"/>
    </location>
</feature>
<dbReference type="InterPro" id="IPR004156">
    <property type="entry name" value="OATP"/>
</dbReference>
<sequence>MFKENEDKSFSKNYSDLVSKPGFEITDKMLEDDFEEVYKNYPINEDTTCGFGFIRGSFLQMFANKKMYVILFGIAGSVFSATFAYFNGTITTIEKRFKISSTNSAMITTGNNVSSLIVSSFLAYYAGKGHRPRWIGFGLFTITLFCVFSVIPHFLYGPGEQALKLTKEYGGIENDTETMKILENERRKFMCNINDTTGIAECDEHEDYWIPIIFLFLGQLSIGIGQCVYNSIGVAYMDDNIKKTKTPALISASYFLRLLGPAGGYSLASYCLQIYIVPNLTPTINNTDPRWLGAWWIGWIVLAVIMTIFSIILSLFPKELPRSYLRRRIDSEKRKQGIASFESNELKDENQQASLKDFYITFKRLLKNKTYMVNNVSSMFYFFGFEIYVLFLPKYIETQYKQSASTASFYTGAVGMVFSAIGILAAGLVISKYKPKARRLALWNVIVGFLSVIGILAYTQLGCTENENSVVLNAPLPDMLDPTCNSNCNCDYVKYSPVCGADNKIYISPCHAGCKSYHKDNGTKFFTDCSCIDRTFGYDFENISLPISVTEEYDETLRNRFDRANNYIFKGSAEDKTCSINCQSEFVLFLAITCFLKFAEATGRASNFLVGMRCIEERDKSLALGFSFAFFALFSFLPSPVFYGALIDMACVIWGKTCTGTGNCWLYDTEWLRSWLNSIACGFVLVGVLFDIGVWYLVKDLKIFDGESTDVEMKTNEN</sequence>
<evidence type="ECO:0000256" key="8">
    <source>
        <dbReference type="RuleBase" id="RU362056"/>
    </source>
</evidence>
<keyword evidence="6 8" id="KW-0472">Membrane</keyword>
<evidence type="ECO:0000259" key="9">
    <source>
        <dbReference type="PROSITE" id="PS51465"/>
    </source>
</evidence>
<dbReference type="InterPro" id="IPR002350">
    <property type="entry name" value="Kazal_dom"/>
</dbReference>
<feature type="transmembrane region" description="Helical" evidence="8">
    <location>
        <begin position="586"/>
        <end position="610"/>
    </location>
</feature>
<evidence type="ECO:0000256" key="1">
    <source>
        <dbReference type="ARBA" id="ARBA00004651"/>
    </source>
</evidence>
<dbReference type="InterPro" id="IPR036259">
    <property type="entry name" value="MFS_trans_sf"/>
</dbReference>
<dbReference type="Pfam" id="PF03137">
    <property type="entry name" value="OATP"/>
    <property type="match status" value="1"/>
</dbReference>
<feature type="transmembrane region" description="Helical" evidence="8">
    <location>
        <begin position="296"/>
        <end position="316"/>
    </location>
</feature>
<reference evidence="10" key="2">
    <citation type="submission" date="2022-10" db="EMBL/GenBank/DDBJ databases">
        <authorList>
            <consortium name="ENA_rothamsted_submissions"/>
            <consortium name="culmorum"/>
            <person name="King R."/>
        </authorList>
    </citation>
    <scope>NUCLEOTIDE SEQUENCE</scope>
</reference>
<feature type="transmembrane region" description="Helical" evidence="8">
    <location>
        <begin position="254"/>
        <end position="276"/>
    </location>
</feature>